<accession>A0A5N5H5Z4</accession>
<reference evidence="2 3" key="3">
    <citation type="submission" date="2019-11" db="EMBL/GenBank/DDBJ databases">
        <title>A de novo genome assembly of a pear dwarfing rootstock.</title>
        <authorList>
            <person name="Wang F."/>
            <person name="Wang J."/>
            <person name="Li S."/>
            <person name="Zhang Y."/>
            <person name="Fang M."/>
            <person name="Ma L."/>
            <person name="Zhao Y."/>
            <person name="Jiang S."/>
        </authorList>
    </citation>
    <scope>NUCLEOTIDE SEQUENCE [LARGE SCALE GENOMIC DNA]</scope>
    <source>
        <strain evidence="2">S2</strain>
        <tissue evidence="2">Leaf</tissue>
    </source>
</reference>
<feature type="chain" id="PRO_5024381629" evidence="1">
    <location>
        <begin position="20"/>
        <end position="126"/>
    </location>
</feature>
<sequence>MQLILLFAALLQEQSPVYRIVYARECGGEMGQLGPHDEMKQKMLDILKRLFHSEEEETDDMDDDDDANMFLFYYFFPMKFMDLKFNDAFGEFSIAGILYVHCEIYEKFVIDGFLELYIRSLLLMNS</sequence>
<keyword evidence="3" id="KW-1185">Reference proteome</keyword>
<proteinExistence type="predicted"/>
<keyword evidence="1" id="KW-0732">Signal</keyword>
<comment type="caution">
    <text evidence="2">The sequence shown here is derived from an EMBL/GenBank/DDBJ whole genome shotgun (WGS) entry which is preliminary data.</text>
</comment>
<protein>
    <submittedName>
        <fullName evidence="2">Zinc finger HIT domain-containing protein 2</fullName>
    </submittedName>
</protein>
<gene>
    <name evidence="2" type="ORF">D8674_024619</name>
</gene>
<reference evidence="2 3" key="1">
    <citation type="submission" date="2019-09" db="EMBL/GenBank/DDBJ databases">
        <authorList>
            <person name="Ou C."/>
        </authorList>
    </citation>
    <scope>NUCLEOTIDE SEQUENCE [LARGE SCALE GENOMIC DNA]</scope>
    <source>
        <strain evidence="2">S2</strain>
        <tissue evidence="2">Leaf</tissue>
    </source>
</reference>
<reference evidence="3" key="2">
    <citation type="submission" date="2019-10" db="EMBL/GenBank/DDBJ databases">
        <title>A de novo genome assembly of a pear dwarfing rootstock.</title>
        <authorList>
            <person name="Wang F."/>
            <person name="Wang J."/>
            <person name="Li S."/>
            <person name="Zhang Y."/>
            <person name="Fang M."/>
            <person name="Ma L."/>
            <person name="Zhao Y."/>
            <person name="Jiang S."/>
        </authorList>
    </citation>
    <scope>NUCLEOTIDE SEQUENCE [LARGE SCALE GENOMIC DNA]</scope>
</reference>
<evidence type="ECO:0000256" key="1">
    <source>
        <dbReference type="SAM" id="SignalP"/>
    </source>
</evidence>
<dbReference type="AlphaFoldDB" id="A0A5N5H5Z4"/>
<name>A0A5N5H5Z4_9ROSA</name>
<evidence type="ECO:0000313" key="3">
    <source>
        <dbReference type="Proteomes" id="UP000327157"/>
    </source>
</evidence>
<dbReference type="Proteomes" id="UP000327157">
    <property type="component" value="Chromosome 4"/>
</dbReference>
<organism evidence="2 3">
    <name type="scientific">Pyrus ussuriensis x Pyrus communis</name>
    <dbReference type="NCBI Taxonomy" id="2448454"/>
    <lineage>
        <taxon>Eukaryota</taxon>
        <taxon>Viridiplantae</taxon>
        <taxon>Streptophyta</taxon>
        <taxon>Embryophyta</taxon>
        <taxon>Tracheophyta</taxon>
        <taxon>Spermatophyta</taxon>
        <taxon>Magnoliopsida</taxon>
        <taxon>eudicotyledons</taxon>
        <taxon>Gunneridae</taxon>
        <taxon>Pentapetalae</taxon>
        <taxon>rosids</taxon>
        <taxon>fabids</taxon>
        <taxon>Rosales</taxon>
        <taxon>Rosaceae</taxon>
        <taxon>Amygdaloideae</taxon>
        <taxon>Maleae</taxon>
        <taxon>Pyrus</taxon>
    </lineage>
</organism>
<dbReference type="EMBL" id="SMOL01000231">
    <property type="protein sequence ID" value="KAB2622437.1"/>
    <property type="molecule type" value="Genomic_DNA"/>
</dbReference>
<feature type="signal peptide" evidence="1">
    <location>
        <begin position="1"/>
        <end position="19"/>
    </location>
</feature>
<evidence type="ECO:0000313" key="2">
    <source>
        <dbReference type="EMBL" id="KAB2622437.1"/>
    </source>
</evidence>